<dbReference type="OrthoDB" id="9784492at2"/>
<keyword evidence="3" id="KW-0501">Molybdenum cofactor biosynthesis</keyword>
<dbReference type="Pfam" id="PF00994">
    <property type="entry name" value="MoCF_biosynth"/>
    <property type="match status" value="1"/>
</dbReference>
<name>A0A1G7TIG7_9FIRM</name>
<dbReference type="SUPFAM" id="SSF53218">
    <property type="entry name" value="Molybdenum cofactor biosynthesis proteins"/>
    <property type="match status" value="1"/>
</dbReference>
<protein>
    <submittedName>
        <fullName evidence="5">Molybdenum cofactor synthesis domain-containing protein</fullName>
    </submittedName>
</protein>
<dbReference type="UniPathway" id="UPA00344"/>
<dbReference type="InterPro" id="IPR036425">
    <property type="entry name" value="MoaB/Mog-like_dom_sf"/>
</dbReference>
<accession>A0A1G7TIG7</accession>
<dbReference type="Proteomes" id="UP000198656">
    <property type="component" value="Unassembled WGS sequence"/>
</dbReference>
<dbReference type="PANTHER" id="PTHR43764:SF1">
    <property type="entry name" value="MOLYBDOPTERIN MOLYBDOTRANSFERASE"/>
    <property type="match status" value="1"/>
</dbReference>
<dbReference type="PANTHER" id="PTHR43764">
    <property type="entry name" value="MOLYBDENUM COFACTOR BIOSYNTHESIS"/>
    <property type="match status" value="1"/>
</dbReference>
<comment type="pathway">
    <text evidence="2">Cofactor biosynthesis; molybdopterin biosynthesis.</text>
</comment>
<dbReference type="CDD" id="cd00886">
    <property type="entry name" value="MogA_MoaB"/>
    <property type="match status" value="1"/>
</dbReference>
<dbReference type="STRING" id="1121419.SAMN05443529_102243"/>
<dbReference type="Gene3D" id="3.40.980.10">
    <property type="entry name" value="MoaB/Mog-like domain"/>
    <property type="match status" value="1"/>
</dbReference>
<gene>
    <name evidence="5" type="ORF">SAMN05443529_102243</name>
</gene>
<dbReference type="InterPro" id="IPR051920">
    <property type="entry name" value="MPT_Adenylyltrnsfr/MoaC-Rel"/>
</dbReference>
<proteinExistence type="predicted"/>
<comment type="function">
    <text evidence="1">May be involved in the biosynthesis of molybdopterin.</text>
</comment>
<dbReference type="InterPro" id="IPR001453">
    <property type="entry name" value="MoaB/Mog_dom"/>
</dbReference>
<dbReference type="NCBIfam" id="TIGR00177">
    <property type="entry name" value="molyb_syn"/>
    <property type="match status" value="1"/>
</dbReference>
<reference evidence="6" key="1">
    <citation type="submission" date="2016-10" db="EMBL/GenBank/DDBJ databases">
        <authorList>
            <person name="Varghese N."/>
            <person name="Submissions S."/>
        </authorList>
    </citation>
    <scope>NUCLEOTIDE SEQUENCE [LARGE SCALE GENOMIC DNA]</scope>
    <source>
        <strain evidence="6">DSM 8344</strain>
    </source>
</reference>
<evidence type="ECO:0000313" key="6">
    <source>
        <dbReference type="Proteomes" id="UP000198656"/>
    </source>
</evidence>
<evidence type="ECO:0000256" key="1">
    <source>
        <dbReference type="ARBA" id="ARBA00003487"/>
    </source>
</evidence>
<dbReference type="SMART" id="SM00852">
    <property type="entry name" value="MoCF_biosynth"/>
    <property type="match status" value="1"/>
</dbReference>
<organism evidence="5 6">
    <name type="scientific">Desulfosporosinus hippei DSM 8344</name>
    <dbReference type="NCBI Taxonomy" id="1121419"/>
    <lineage>
        <taxon>Bacteria</taxon>
        <taxon>Bacillati</taxon>
        <taxon>Bacillota</taxon>
        <taxon>Clostridia</taxon>
        <taxon>Eubacteriales</taxon>
        <taxon>Desulfitobacteriaceae</taxon>
        <taxon>Desulfosporosinus</taxon>
    </lineage>
</organism>
<dbReference type="GO" id="GO:0006777">
    <property type="term" value="P:Mo-molybdopterin cofactor biosynthetic process"/>
    <property type="evidence" value="ECO:0007669"/>
    <property type="project" value="UniProtKB-KW"/>
</dbReference>
<dbReference type="AlphaFoldDB" id="A0A1G7TIG7"/>
<keyword evidence="6" id="KW-1185">Reference proteome</keyword>
<evidence type="ECO:0000256" key="3">
    <source>
        <dbReference type="ARBA" id="ARBA00023150"/>
    </source>
</evidence>
<feature type="domain" description="MoaB/Mog" evidence="4">
    <location>
        <begin position="5"/>
        <end position="149"/>
    </location>
</feature>
<dbReference type="PROSITE" id="PS01078">
    <property type="entry name" value="MOCF_BIOSYNTHESIS_1"/>
    <property type="match status" value="1"/>
</dbReference>
<dbReference type="RefSeq" id="WP_092329698.1">
    <property type="nucleotide sequence ID" value="NZ_FNCP01000002.1"/>
</dbReference>
<evidence type="ECO:0000259" key="4">
    <source>
        <dbReference type="SMART" id="SM00852"/>
    </source>
</evidence>
<dbReference type="InterPro" id="IPR008284">
    <property type="entry name" value="MoCF_biosynth_CS"/>
</dbReference>
<dbReference type="EMBL" id="FNCP01000002">
    <property type="protein sequence ID" value="SDG34902.1"/>
    <property type="molecule type" value="Genomic_DNA"/>
</dbReference>
<evidence type="ECO:0000256" key="2">
    <source>
        <dbReference type="ARBA" id="ARBA00005046"/>
    </source>
</evidence>
<evidence type="ECO:0000313" key="5">
    <source>
        <dbReference type="EMBL" id="SDG34902.1"/>
    </source>
</evidence>
<sequence length="170" mass="18211">MLRVGIITASDKGSRGEREDLSGPTLGKLVQEIDGEVVMYIVLPDDQAQLEATMCQWADELNLDLILTTGGTGFSIRDVTPEATLAVADRMVPGIAEVMRMESLKVTPKAMLSRAIAVIRKRTLIINMPGSPKAVRECFAAIAPAIPHGIQILKGEASECASTAQLPKIN</sequence>
<dbReference type="NCBIfam" id="NF006932">
    <property type="entry name" value="PRK09417.1"/>
    <property type="match status" value="1"/>
</dbReference>